<dbReference type="GO" id="GO:0005829">
    <property type="term" value="C:cytosol"/>
    <property type="evidence" value="ECO:0007669"/>
    <property type="project" value="TreeGrafter"/>
</dbReference>
<proteinExistence type="predicted"/>
<accession>A0A091CTX1</accession>
<dbReference type="AlphaFoldDB" id="A0A091CTX1"/>
<dbReference type="STRING" id="885580.ENSFDAP00000018756"/>
<organism evidence="3 4">
    <name type="scientific">Fukomys damarensis</name>
    <name type="common">Damaraland mole rat</name>
    <name type="synonym">Cryptomys damarensis</name>
    <dbReference type="NCBI Taxonomy" id="885580"/>
    <lineage>
        <taxon>Eukaryota</taxon>
        <taxon>Metazoa</taxon>
        <taxon>Chordata</taxon>
        <taxon>Craniata</taxon>
        <taxon>Vertebrata</taxon>
        <taxon>Euteleostomi</taxon>
        <taxon>Mammalia</taxon>
        <taxon>Eutheria</taxon>
        <taxon>Euarchontoglires</taxon>
        <taxon>Glires</taxon>
        <taxon>Rodentia</taxon>
        <taxon>Hystricomorpha</taxon>
        <taxon>Bathyergidae</taxon>
        <taxon>Fukomys</taxon>
    </lineage>
</organism>
<dbReference type="SUPFAM" id="SSF110004">
    <property type="entry name" value="Glycolipid transfer protein, GLTP"/>
    <property type="match status" value="1"/>
</dbReference>
<feature type="transmembrane region" description="Helical" evidence="1">
    <location>
        <begin position="13"/>
        <end position="31"/>
    </location>
</feature>
<keyword evidence="4" id="KW-1185">Reference proteome</keyword>
<dbReference type="Pfam" id="PF08718">
    <property type="entry name" value="GLTP"/>
    <property type="match status" value="1"/>
</dbReference>
<sequence>MGVALPPPALRRWFRHTIALAVFVLMIYLSSRILRVLSGCRPGAQSCTPEGPLPFQVRQESGTLAAPGWKEPPCLGPQGMLGRMRRSFQASLKPEGDVELSQYLAGWRELVRFLTPLGSIFTFATSEAFIKVTALEARVQGPDAAHYTSLATMAARDRLLELACPAAGDADARAALAGAAGTLEQVYNRTQDLLAGYGLLQLA</sequence>
<protein>
    <submittedName>
        <fullName evidence="3">Glycolipid transfer protein domain-containing protein 2</fullName>
    </submittedName>
</protein>
<dbReference type="GO" id="GO:1902388">
    <property type="term" value="F:ceramide 1-phosphate transfer activity"/>
    <property type="evidence" value="ECO:0007669"/>
    <property type="project" value="TreeGrafter"/>
</dbReference>
<dbReference type="Proteomes" id="UP000028990">
    <property type="component" value="Unassembled WGS sequence"/>
</dbReference>
<dbReference type="InterPro" id="IPR036497">
    <property type="entry name" value="GLTP_sf"/>
</dbReference>
<dbReference type="EMBL" id="KN123896">
    <property type="protein sequence ID" value="KFO22919.1"/>
    <property type="molecule type" value="Genomic_DNA"/>
</dbReference>
<dbReference type="GO" id="GO:0016020">
    <property type="term" value="C:membrane"/>
    <property type="evidence" value="ECO:0007669"/>
    <property type="project" value="TreeGrafter"/>
</dbReference>
<dbReference type="Gene3D" id="1.10.3520.10">
    <property type="entry name" value="Glycolipid transfer protein"/>
    <property type="match status" value="1"/>
</dbReference>
<name>A0A091CTX1_FUKDA</name>
<keyword evidence="1" id="KW-0472">Membrane</keyword>
<dbReference type="PANTHER" id="PTHR10219">
    <property type="entry name" value="GLYCOLIPID TRANSFER PROTEIN-RELATED"/>
    <property type="match status" value="1"/>
</dbReference>
<keyword evidence="1" id="KW-1133">Transmembrane helix</keyword>
<reference evidence="3 4" key="1">
    <citation type="submission" date="2013-11" db="EMBL/GenBank/DDBJ databases">
        <title>The Damaraland mole rat (Fukomys damarensis) genome and evolution of African mole rats.</title>
        <authorList>
            <person name="Gladyshev V.N."/>
            <person name="Fang X."/>
        </authorList>
    </citation>
    <scope>NUCLEOTIDE SEQUENCE [LARGE SCALE GENOMIC DNA]</scope>
    <source>
        <tissue evidence="3">Liver</tissue>
    </source>
</reference>
<evidence type="ECO:0000256" key="1">
    <source>
        <dbReference type="SAM" id="Phobius"/>
    </source>
</evidence>
<dbReference type="eggNOG" id="KOG4189">
    <property type="taxonomic scope" value="Eukaryota"/>
</dbReference>
<evidence type="ECO:0000313" key="4">
    <source>
        <dbReference type="Proteomes" id="UP000028990"/>
    </source>
</evidence>
<dbReference type="InterPro" id="IPR014830">
    <property type="entry name" value="Glycolipid_transfer_prot_dom"/>
</dbReference>
<feature type="domain" description="Glycolipid transfer protein" evidence="2">
    <location>
        <begin position="98"/>
        <end position="158"/>
    </location>
</feature>
<dbReference type="GO" id="GO:1902387">
    <property type="term" value="F:ceramide 1-phosphate binding"/>
    <property type="evidence" value="ECO:0007669"/>
    <property type="project" value="TreeGrafter"/>
</dbReference>
<gene>
    <name evidence="3" type="ORF">H920_15685</name>
</gene>
<keyword evidence="1" id="KW-0812">Transmembrane</keyword>
<evidence type="ECO:0000313" key="3">
    <source>
        <dbReference type="EMBL" id="KFO22919.1"/>
    </source>
</evidence>
<dbReference type="PANTHER" id="PTHR10219:SF19">
    <property type="entry name" value="GLYCOLIPID TRANSFER PROTEIN DOMAIN-CONTAINING PROTEIN 2"/>
    <property type="match status" value="1"/>
</dbReference>
<evidence type="ECO:0000259" key="2">
    <source>
        <dbReference type="Pfam" id="PF08718"/>
    </source>
</evidence>